<dbReference type="RefSeq" id="XP_067082093.1">
    <property type="nucleotide sequence ID" value="XM_067225992.1"/>
</dbReference>
<proteinExistence type="predicted"/>
<evidence type="ECO:0000256" key="5">
    <source>
        <dbReference type="ARBA" id="ARBA00022729"/>
    </source>
</evidence>
<dbReference type="Pfam" id="PF13206">
    <property type="entry name" value="VSG_B"/>
    <property type="match status" value="1"/>
</dbReference>
<evidence type="ECO:0000259" key="10">
    <source>
        <dbReference type="Pfam" id="PF10659"/>
    </source>
</evidence>
<comment type="subcellular location">
    <subcellularLocation>
        <location evidence="2">Cell membrane</location>
        <topology evidence="2">Lipid-anchor</topology>
        <topology evidence="2">GPI-anchor</topology>
    </subcellularLocation>
</comment>
<reference evidence="12" key="1">
    <citation type="submission" date="2016-09" db="EMBL/GenBank/DDBJ databases">
        <authorList>
            <person name="Hebert L."/>
            <person name="Moumen B."/>
        </authorList>
    </citation>
    <scope>NUCLEOTIDE SEQUENCE [LARGE SCALE GENOMIC DNA]</scope>
    <source>
        <strain evidence="12">OVI</strain>
    </source>
</reference>
<organism evidence="12 13">
    <name type="scientific">Trypanosoma equiperdum</name>
    <dbReference type="NCBI Taxonomy" id="5694"/>
    <lineage>
        <taxon>Eukaryota</taxon>
        <taxon>Discoba</taxon>
        <taxon>Euglenozoa</taxon>
        <taxon>Kinetoplastea</taxon>
        <taxon>Metakinetoplastina</taxon>
        <taxon>Trypanosomatida</taxon>
        <taxon>Trypanosomatidae</taxon>
        <taxon>Trypanosoma</taxon>
    </lineage>
</organism>
<evidence type="ECO:0000313" key="13">
    <source>
        <dbReference type="Proteomes" id="UP000195570"/>
    </source>
</evidence>
<keyword evidence="4" id="KW-0336">GPI-anchor</keyword>
<evidence type="ECO:0000256" key="1">
    <source>
        <dbReference type="ARBA" id="ARBA00002523"/>
    </source>
</evidence>
<evidence type="ECO:0000313" key="12">
    <source>
        <dbReference type="EMBL" id="SCU71422.1"/>
    </source>
</evidence>
<dbReference type="GeneID" id="92376943"/>
<feature type="region of interest" description="Disordered" evidence="9">
    <location>
        <begin position="111"/>
        <end position="135"/>
    </location>
</feature>
<keyword evidence="8" id="KW-0449">Lipoprotein</keyword>
<evidence type="ECO:0000256" key="2">
    <source>
        <dbReference type="ARBA" id="ARBA00004609"/>
    </source>
</evidence>
<evidence type="ECO:0000256" key="4">
    <source>
        <dbReference type="ARBA" id="ARBA00022622"/>
    </source>
</evidence>
<keyword evidence="5" id="KW-0732">Signal</keyword>
<keyword evidence="6" id="KW-0472">Membrane</keyword>
<protein>
    <submittedName>
        <fullName evidence="12">Variant surface glycoprotein (VSG, atypical), putative</fullName>
    </submittedName>
</protein>
<feature type="region of interest" description="Disordered" evidence="9">
    <location>
        <begin position="440"/>
        <end position="471"/>
    </location>
</feature>
<dbReference type="GO" id="GO:0005886">
    <property type="term" value="C:plasma membrane"/>
    <property type="evidence" value="ECO:0007669"/>
    <property type="project" value="UniProtKB-SubCell"/>
</dbReference>
<gene>
    <name evidence="12" type="ORF">TEOVI_000300300</name>
</gene>
<name>A0A1G4IG96_TRYEQ</name>
<evidence type="ECO:0000256" key="9">
    <source>
        <dbReference type="SAM" id="MobiDB-lite"/>
    </source>
</evidence>
<dbReference type="InterPro" id="IPR019609">
    <property type="entry name" value="Variant_surf_glycoprt_trypan_C"/>
</dbReference>
<dbReference type="EMBL" id="CZPT02001627">
    <property type="protein sequence ID" value="SCU71422.1"/>
    <property type="molecule type" value="Genomic_DNA"/>
</dbReference>
<dbReference type="Gene3D" id="3.30.1680.30">
    <property type="match status" value="1"/>
</dbReference>
<feature type="domain" description="Trypanosome variant surface glycoprotein C-terminal" evidence="10">
    <location>
        <begin position="402"/>
        <end position="497"/>
    </location>
</feature>
<evidence type="ECO:0000256" key="3">
    <source>
        <dbReference type="ARBA" id="ARBA00022475"/>
    </source>
</evidence>
<sequence>MMREWKKPREQLLLAAVSTAVIKLCSPSTDNGANAKEFASLFVIYNLKHSTLPLQPAHTFEDVDTVIDSIYNYNLSTATDDFYDHKSGAFASITDDATKTKQLQTWQEEVKKRTKLKSDGGKENEHARLPDTPLRDNANRQIHSLHTTAVSYREEYNAAVTAIQTAGQAAREKILSAIYGDGKQAYDQATAPSTKEAMCASGKTGSTDTGANVINDMICLCTAQSGAGEKTCGQKAFARVTTTARTSANTAAAELEAACTAKESKQTLTAALIQAKISNFLDLIGSNPNTQTDPSVRFVLGKATDQGCKGSSEKECVNYKTQLQNNGKGIPWVVELEAAAQILKTAGDQYSKAIAIENELKVLKRAAANLYLSAKTGLQSKETSTSIATSAGGTGSGEEEECNKIKDATECNKRDYCSYEAENTDEKRCKYNKTKAEKSKVSLPQTQTTGGTETTTDKCKGKKKDDCKSPDCEWEGETCKDSSFFVSKKLTLIGVLFWF</sequence>
<dbReference type="Pfam" id="PF10659">
    <property type="entry name" value="Trypan_glycop_C"/>
    <property type="match status" value="1"/>
</dbReference>
<feature type="domain" description="Trypanosome variant surface glycoprotein B-type N-terminal" evidence="11">
    <location>
        <begin position="21"/>
        <end position="361"/>
    </location>
</feature>
<evidence type="ECO:0000256" key="8">
    <source>
        <dbReference type="ARBA" id="ARBA00023288"/>
    </source>
</evidence>
<dbReference type="Gene3D" id="3.30.1680.40">
    <property type="match status" value="1"/>
</dbReference>
<dbReference type="Proteomes" id="UP000195570">
    <property type="component" value="Unassembled WGS sequence"/>
</dbReference>
<dbReference type="VEuPathDB" id="TriTrypDB:TEOVI_000300300"/>
<keyword evidence="7" id="KW-0325">Glycoprotein</keyword>
<keyword evidence="3" id="KW-1003">Cell membrane</keyword>
<accession>A0A1G4IG96</accession>
<evidence type="ECO:0000256" key="7">
    <source>
        <dbReference type="ARBA" id="ARBA00023180"/>
    </source>
</evidence>
<dbReference type="GO" id="GO:0098552">
    <property type="term" value="C:side of membrane"/>
    <property type="evidence" value="ECO:0007669"/>
    <property type="project" value="UniProtKB-KW"/>
</dbReference>
<evidence type="ECO:0000259" key="11">
    <source>
        <dbReference type="Pfam" id="PF13206"/>
    </source>
</evidence>
<evidence type="ECO:0000256" key="6">
    <source>
        <dbReference type="ARBA" id="ARBA00023136"/>
    </source>
</evidence>
<dbReference type="AlphaFoldDB" id="A0A1G4IG96"/>
<dbReference type="InterPro" id="IPR025932">
    <property type="entry name" value="Trypano_VSG_B_N_dom"/>
</dbReference>
<comment type="function">
    <text evidence="1">VSG forms a coat on the surface of the parasite. The trypanosome evades the immune response of the host by expressing a series of antigenically distinct VSGs from an estimated 1000 VSG genes.</text>
</comment>
<feature type="compositionally biased region" description="Basic and acidic residues" evidence="9">
    <location>
        <begin position="455"/>
        <end position="471"/>
    </location>
</feature>
<keyword evidence="13" id="KW-1185">Reference proteome</keyword>
<comment type="caution">
    <text evidence="12">The sequence shown here is derived from an EMBL/GenBank/DDBJ whole genome shotgun (WGS) entry which is preliminary data.</text>
</comment>